<feature type="transmembrane region" description="Helical" evidence="6">
    <location>
        <begin position="255"/>
        <end position="276"/>
    </location>
</feature>
<evidence type="ECO:0000256" key="3">
    <source>
        <dbReference type="ARBA" id="ARBA00022692"/>
    </source>
</evidence>
<feature type="transmembrane region" description="Helical" evidence="6">
    <location>
        <begin position="214"/>
        <end position="235"/>
    </location>
</feature>
<keyword evidence="3 6" id="KW-0812">Transmembrane</keyword>
<accession>E4N596</accession>
<dbReference type="PATRIC" id="fig|452652.3.peg.528"/>
<dbReference type="Proteomes" id="UP000007076">
    <property type="component" value="Chromosome"/>
</dbReference>
<feature type="transmembrane region" description="Helical" evidence="6">
    <location>
        <begin position="165"/>
        <end position="184"/>
    </location>
</feature>
<feature type="transmembrane region" description="Helical" evidence="6">
    <location>
        <begin position="355"/>
        <end position="377"/>
    </location>
</feature>
<keyword evidence="2" id="KW-1003">Cell membrane</keyword>
<feature type="transmembrane region" description="Helical" evidence="6">
    <location>
        <begin position="82"/>
        <end position="99"/>
    </location>
</feature>
<dbReference type="RefSeq" id="WP_014133696.1">
    <property type="nucleotide sequence ID" value="NC_016109.1"/>
</dbReference>
<evidence type="ECO:0000313" key="8">
    <source>
        <dbReference type="EMBL" id="BAJ26377.1"/>
    </source>
</evidence>
<evidence type="ECO:0000256" key="6">
    <source>
        <dbReference type="SAM" id="Phobius"/>
    </source>
</evidence>
<comment type="subcellular location">
    <subcellularLocation>
        <location evidence="1">Cell membrane</location>
        <topology evidence="1">Multi-pass membrane protein</topology>
    </subcellularLocation>
</comment>
<dbReference type="InterPro" id="IPR020846">
    <property type="entry name" value="MFS_dom"/>
</dbReference>
<dbReference type="GO" id="GO:0022857">
    <property type="term" value="F:transmembrane transporter activity"/>
    <property type="evidence" value="ECO:0007669"/>
    <property type="project" value="InterPro"/>
</dbReference>
<dbReference type="Pfam" id="PF07690">
    <property type="entry name" value="MFS_1"/>
    <property type="match status" value="1"/>
</dbReference>
<evidence type="ECO:0000256" key="4">
    <source>
        <dbReference type="ARBA" id="ARBA00022989"/>
    </source>
</evidence>
<name>E4N596_KITSK</name>
<feature type="transmembrane region" description="Helical" evidence="6">
    <location>
        <begin position="288"/>
        <end position="309"/>
    </location>
</feature>
<evidence type="ECO:0000313" key="9">
    <source>
        <dbReference type="Proteomes" id="UP000007076"/>
    </source>
</evidence>
<gene>
    <name evidence="8" type="ordered locus">KSE_05310</name>
</gene>
<dbReference type="AlphaFoldDB" id="E4N596"/>
<feature type="transmembrane region" description="Helical" evidence="6">
    <location>
        <begin position="383"/>
        <end position="402"/>
    </location>
</feature>
<evidence type="ECO:0000256" key="5">
    <source>
        <dbReference type="ARBA" id="ARBA00023136"/>
    </source>
</evidence>
<proteinExistence type="predicted"/>
<sequence>MRALWRQTRSFGPTARLLMANQFAINLAFYMLMPYLAAHLAGDLGLAAWTVGLVLGVRNLSQQGMFLVGGTLADRFGYRAPIIAGCLLRTAGFALLGWVDSLPALLAASAATGFAGALFNPAVRAYLAAEAGERRVDAFAAFHVYYQAGMLLGPLVGLALLAADFTAVCTAAAAVFAALTALQWRALPPRRERPEPARAGVLGQWRTVVANRPFLLFSGAMIGSYVLTFQVYLALPLAAGLALDRNGGNGGAGAAATSGLFTVSAAVAVTGQLRLTAWAKRVWTPSGALVRGLAAMGAAFLPLLAFPWAGTAARLAALGLAVAVLAAAGAVVYPFEMDTVVALSGGRLVATHYGLYNTVSGLGITAGNLAVGALWDYGARHDALLLPWLALGATGLAGAAAVHRLSRAGLLRPSPAPEPALTGA</sequence>
<dbReference type="PROSITE" id="PS50850">
    <property type="entry name" value="MFS"/>
    <property type="match status" value="1"/>
</dbReference>
<dbReference type="HOGENOM" id="CLU_001265_60_2_11"/>
<dbReference type="KEGG" id="ksk:KSE_05310"/>
<keyword evidence="5 6" id="KW-0472">Membrane</keyword>
<dbReference type="GO" id="GO:0005886">
    <property type="term" value="C:plasma membrane"/>
    <property type="evidence" value="ECO:0007669"/>
    <property type="project" value="UniProtKB-SubCell"/>
</dbReference>
<dbReference type="eggNOG" id="COG2814">
    <property type="taxonomic scope" value="Bacteria"/>
</dbReference>
<dbReference type="PANTHER" id="PTHR42688:SF1">
    <property type="entry name" value="BLR5212 PROTEIN"/>
    <property type="match status" value="1"/>
</dbReference>
<dbReference type="Gene3D" id="1.20.1250.20">
    <property type="entry name" value="MFS general substrate transporter like domains"/>
    <property type="match status" value="1"/>
</dbReference>
<reference evidence="8 9" key="1">
    <citation type="journal article" date="2010" name="DNA Res.">
        <title>Genome sequence of Kitasatospora setae NBRC 14216T: an evolutionary snapshot of the family Streptomycetaceae.</title>
        <authorList>
            <person name="Ichikawa N."/>
            <person name="Oguchi A."/>
            <person name="Ikeda H."/>
            <person name="Ishikawa J."/>
            <person name="Kitani S."/>
            <person name="Watanabe Y."/>
            <person name="Nakamura S."/>
            <person name="Katano Y."/>
            <person name="Kishi E."/>
            <person name="Sasagawa M."/>
            <person name="Ankai A."/>
            <person name="Fukui S."/>
            <person name="Hashimoto Y."/>
            <person name="Kamata S."/>
            <person name="Otoguro M."/>
            <person name="Tanikawa S."/>
            <person name="Nihira T."/>
            <person name="Horinouchi S."/>
            <person name="Ohnishi Y."/>
            <person name="Hayakawa M."/>
            <person name="Kuzuyama T."/>
            <person name="Arisawa A."/>
            <person name="Nomoto F."/>
            <person name="Miura H."/>
            <person name="Takahashi Y."/>
            <person name="Fujita N."/>
        </authorList>
    </citation>
    <scope>NUCLEOTIDE SEQUENCE [LARGE SCALE GENOMIC DNA]</scope>
    <source>
        <strain evidence="9">ATCC 33774 / DSM 43861 / JCM 3304 / KCC A-0304 / NBRC 14216 / KM-6054</strain>
    </source>
</reference>
<evidence type="ECO:0000259" key="7">
    <source>
        <dbReference type="PROSITE" id="PS50850"/>
    </source>
</evidence>
<feature type="domain" description="Major facilitator superfamily (MFS) profile" evidence="7">
    <location>
        <begin position="14"/>
        <end position="410"/>
    </location>
</feature>
<dbReference type="InterPro" id="IPR052425">
    <property type="entry name" value="Uncharacterized_MFS-type"/>
</dbReference>
<dbReference type="STRING" id="452652.KSE_05310"/>
<feature type="transmembrane region" description="Helical" evidence="6">
    <location>
        <begin position="139"/>
        <end position="159"/>
    </location>
</feature>
<dbReference type="SUPFAM" id="SSF103473">
    <property type="entry name" value="MFS general substrate transporter"/>
    <property type="match status" value="1"/>
</dbReference>
<dbReference type="EMBL" id="AP010968">
    <property type="protein sequence ID" value="BAJ26377.1"/>
    <property type="molecule type" value="Genomic_DNA"/>
</dbReference>
<evidence type="ECO:0000256" key="2">
    <source>
        <dbReference type="ARBA" id="ARBA00022475"/>
    </source>
</evidence>
<keyword evidence="4 6" id="KW-1133">Transmembrane helix</keyword>
<keyword evidence="9" id="KW-1185">Reference proteome</keyword>
<feature type="transmembrane region" description="Helical" evidence="6">
    <location>
        <begin position="105"/>
        <end position="127"/>
    </location>
</feature>
<organism evidence="8 9">
    <name type="scientific">Kitasatospora setae (strain ATCC 33774 / DSM 43861 / JCM 3304 / KCC A-0304 / NBRC 14216 / KM-6054)</name>
    <name type="common">Streptomyces setae</name>
    <dbReference type="NCBI Taxonomy" id="452652"/>
    <lineage>
        <taxon>Bacteria</taxon>
        <taxon>Bacillati</taxon>
        <taxon>Actinomycetota</taxon>
        <taxon>Actinomycetes</taxon>
        <taxon>Kitasatosporales</taxon>
        <taxon>Streptomycetaceae</taxon>
        <taxon>Kitasatospora</taxon>
    </lineage>
</organism>
<feature type="transmembrane region" description="Helical" evidence="6">
    <location>
        <begin position="315"/>
        <end position="335"/>
    </location>
</feature>
<dbReference type="InterPro" id="IPR011701">
    <property type="entry name" value="MFS"/>
</dbReference>
<dbReference type="InterPro" id="IPR036259">
    <property type="entry name" value="MFS_trans_sf"/>
</dbReference>
<protein>
    <submittedName>
        <fullName evidence="8">Putative major facilitator superfamily transporter</fullName>
    </submittedName>
</protein>
<dbReference type="PANTHER" id="PTHR42688">
    <property type="entry name" value="CONSERVED PROTEIN"/>
    <property type="match status" value="1"/>
</dbReference>
<evidence type="ECO:0000256" key="1">
    <source>
        <dbReference type="ARBA" id="ARBA00004651"/>
    </source>
</evidence>
<feature type="transmembrane region" description="Helical" evidence="6">
    <location>
        <begin position="44"/>
        <end position="61"/>
    </location>
</feature>